<dbReference type="GO" id="GO:0007059">
    <property type="term" value="P:chromosome segregation"/>
    <property type="evidence" value="ECO:0007669"/>
    <property type="project" value="UniProtKB-UniRule"/>
</dbReference>
<keyword evidence="6 7" id="KW-0238">DNA-binding</keyword>
<dbReference type="SMART" id="SM00968">
    <property type="entry name" value="SMC_hinge"/>
    <property type="match status" value="1"/>
</dbReference>
<keyword evidence="5 7" id="KW-0175">Coiled coil</keyword>
<evidence type="ECO:0000256" key="7">
    <source>
        <dbReference type="HAMAP-Rule" id="MF_01894"/>
    </source>
</evidence>
<reference evidence="9 10" key="1">
    <citation type="submission" date="2009-08" db="EMBL/GenBank/DDBJ databases">
        <authorList>
            <person name="Muzny D."/>
            <person name="Qin X."/>
            <person name="Deng J."/>
            <person name="Jiang H."/>
            <person name="Liu Y."/>
            <person name="Qu J."/>
            <person name="Song X.-Z."/>
            <person name="Zhang L."/>
            <person name="Thornton R."/>
            <person name="Coyle M."/>
            <person name="Francisco L."/>
            <person name="Jackson L."/>
            <person name="Javaid M."/>
            <person name="Korchina V."/>
            <person name="Kovar C."/>
            <person name="Mata R."/>
            <person name="Mathew T."/>
            <person name="Ngo R."/>
            <person name="Nguyen L."/>
            <person name="Nguyen N."/>
            <person name="Okwuonu G."/>
            <person name="Ongeri F."/>
            <person name="Pham C."/>
            <person name="Simmons D."/>
            <person name="Wilczek-Boney K."/>
            <person name="Hale W."/>
            <person name="Jakkamsetti A."/>
            <person name="Pham P."/>
            <person name="Ruth R."/>
            <person name="San Lucas F."/>
            <person name="Warren J."/>
            <person name="Zhang J."/>
            <person name="Zhao Z."/>
            <person name="Zhou C."/>
            <person name="Zhu D."/>
            <person name="Lee S."/>
            <person name="Bess C."/>
            <person name="Blankenburg K."/>
            <person name="Forbes L."/>
            <person name="Fu Q."/>
            <person name="Gubbala S."/>
            <person name="Hirani K."/>
            <person name="Jayaseelan J.C."/>
            <person name="Lara F."/>
            <person name="Munidasa M."/>
            <person name="Palculict T."/>
            <person name="Patil S."/>
            <person name="Pu L.-L."/>
            <person name="Saada N."/>
            <person name="Tang L."/>
            <person name="Weissenberger G."/>
            <person name="Zhu Y."/>
            <person name="Hemphill L."/>
            <person name="Shang Y."/>
            <person name="Youmans B."/>
            <person name="Ayvaz T."/>
            <person name="Ross M."/>
            <person name="Santibanez J."/>
            <person name="Aqrawi P."/>
            <person name="Gross S."/>
            <person name="Joshi V."/>
            <person name="Fowler G."/>
            <person name="Nazareth L."/>
            <person name="Reid J."/>
            <person name="Worley K."/>
            <person name="Petrosino J."/>
            <person name="Highlander S."/>
            <person name="Gibbs R."/>
        </authorList>
    </citation>
    <scope>NUCLEOTIDE SEQUENCE [LARGE SCALE GENOMIC DNA]</scope>
    <source>
        <strain evidence="9 10">ATCC 49175</strain>
    </source>
</reference>
<evidence type="ECO:0000313" key="10">
    <source>
        <dbReference type="Proteomes" id="UP000005926"/>
    </source>
</evidence>
<dbReference type="eggNOG" id="COG1196">
    <property type="taxonomic scope" value="Bacteria"/>
</dbReference>
<comment type="function">
    <text evidence="7">Required for chromosome condensation and partitioning.</text>
</comment>
<accession>C8NEF4</accession>
<comment type="similarity">
    <text evidence="7">Belongs to the SMC family.</text>
</comment>
<dbReference type="FunFam" id="3.40.50.300:FF:000984">
    <property type="entry name" value="Chromosome partition protein Smc"/>
    <property type="match status" value="1"/>
</dbReference>
<comment type="caution">
    <text evidence="9">The sequence shown here is derived from an EMBL/GenBank/DDBJ whole genome shotgun (WGS) entry which is preliminary data.</text>
</comment>
<keyword evidence="4 7" id="KW-0067">ATP-binding</keyword>
<dbReference type="GeneID" id="78411435"/>
<evidence type="ECO:0000256" key="6">
    <source>
        <dbReference type="ARBA" id="ARBA00023125"/>
    </source>
</evidence>
<dbReference type="Gene3D" id="1.10.287.1490">
    <property type="match status" value="1"/>
</dbReference>
<name>C8NEF4_9LACT</name>
<dbReference type="GO" id="GO:0005737">
    <property type="term" value="C:cytoplasm"/>
    <property type="evidence" value="ECO:0007669"/>
    <property type="project" value="UniProtKB-SubCell"/>
</dbReference>
<dbReference type="SUPFAM" id="SSF75553">
    <property type="entry name" value="Smc hinge domain"/>
    <property type="match status" value="1"/>
</dbReference>
<dbReference type="Gene3D" id="1.20.1060.20">
    <property type="match status" value="1"/>
</dbReference>
<dbReference type="InterPro" id="IPR027417">
    <property type="entry name" value="P-loop_NTPase"/>
</dbReference>
<keyword evidence="3 7" id="KW-0547">Nucleotide-binding</keyword>
<gene>
    <name evidence="7 9" type="primary">smc</name>
    <name evidence="9" type="ORF">HMPREF0444_0299</name>
</gene>
<dbReference type="SUPFAM" id="SSF52540">
    <property type="entry name" value="P-loop containing nucleoside triphosphate hydrolases"/>
    <property type="match status" value="1"/>
</dbReference>
<feature type="binding site" evidence="7">
    <location>
        <begin position="32"/>
        <end position="39"/>
    </location>
    <ligand>
        <name>ATP</name>
        <dbReference type="ChEBI" id="CHEBI:30616"/>
    </ligand>
</feature>
<dbReference type="GO" id="GO:0006260">
    <property type="term" value="P:DNA replication"/>
    <property type="evidence" value="ECO:0007669"/>
    <property type="project" value="UniProtKB-UniRule"/>
</dbReference>
<keyword evidence="10" id="KW-1185">Reference proteome</keyword>
<sequence>MQLEKIEMSGFKSFADKTTIEFDKGVTAVVGPNGSGKSNLSEAIKWVLGEQSAKSLRGKRMDDVIFAGSQTRKPVNIAEVNLYINNEDKVLATDQTQVVLTRRLNRNGASDFLINKKPVRLKDITDLMMDSGLGKDSFALISQGKVEQIFNEKPEERRMIIEEAAGVLKYKDRKNQAQRKLNQTQDHLNRVEDILHEIEGQLAPLEEQREKAIAYVSKKEQLEEVETALLAVEIETLNAQWKVALQEVEQLQEQLAQTEATLESLQLDIEENQVTLEARNEDLDAKQEEYVELIQKVEQLDGQRKVFEQRRQFAERSDEENQEALAAALRELEEVEEKLALLEKNQVERKIELKNVEESWSQLVEELDQLSQSNEESVKELQNRYIEQLQEISRLLNQEKNLEKSMEVNQNTQEKMTERFDSFDGEHRALEEKANQFIEKIEELTKEKASSEKQLLALKEKLSKINDQHSILSNEGMEKERHLQQLQATVRSLKQVSEDYAGYYQGVREVLKHKTALPGVVNSVAELIRVDEQLTTAIDIALGATSQHIVVTDEKAAAKAITYLKTNRLGRATFLPLSIIKEKQVPDTVLNQAKKVDGFIGIASELVSSDKKYASIIKNLLGTTLVTTNLQVAQLLAKQLGYRYRIVSLEGDVVNAGGSMTGGASKNSGQQSLVRRNSQLETVTKQFEEAKAEYEKLSAQFQKVTAEKNKLEEEYRTLNASHTQLEQTLNQLEFQSRFALEEVQKHERIQQANQFEMDELIEAYEQLEEQYVENHEKLVALQKANASLKKELDYLQLSNEDKTQQIQEKQKELQELGTNRARVQEQFNQEKREIHQTKLQKTRLEDQIELLHSKKSEQSRNQEEDEAIYAKIQEEFDALKGQVDELDTLIKELRDERATLEIHVKQSEASRTHAQHQLQEQLKNQTRLETKANRFEISIDQKLTYLSEEYELTFEAAISKTTLDMSIEEASKLVRSLKQQIEQMGAVNLLAIEEFEAVQERFTFLTAQQQDLLEAKQTLEETITEMDEEVTTRFKTTFDAVCTQFERTFPRLFGGGRATLELTDPDNLLETGIEIIAQPPGKKLQSLSLLSGGERAFTAIALLFAILEVKPVPFCLLDEVEAALDEANVARYGRYLKEFTNSTQFIVITHRRGTMEEADVLYGVTMQESGVSKLASVKFEDFDELEEVK</sequence>
<dbReference type="InterPro" id="IPR010935">
    <property type="entry name" value="SMC_hinge"/>
</dbReference>
<proteinExistence type="inferred from homology"/>
<evidence type="ECO:0000256" key="4">
    <source>
        <dbReference type="ARBA" id="ARBA00022840"/>
    </source>
</evidence>
<dbReference type="InterPro" id="IPR011890">
    <property type="entry name" value="SMC_prok"/>
</dbReference>
<feature type="coiled-coil region" evidence="7">
    <location>
        <begin position="167"/>
        <end position="475"/>
    </location>
</feature>
<dbReference type="GO" id="GO:0030261">
    <property type="term" value="P:chromosome condensation"/>
    <property type="evidence" value="ECO:0007669"/>
    <property type="project" value="InterPro"/>
</dbReference>
<evidence type="ECO:0000256" key="3">
    <source>
        <dbReference type="ARBA" id="ARBA00022741"/>
    </source>
</evidence>
<dbReference type="RefSeq" id="WP_005605309.1">
    <property type="nucleotide sequence ID" value="NZ_CP102283.1"/>
</dbReference>
<evidence type="ECO:0000256" key="2">
    <source>
        <dbReference type="ARBA" id="ARBA00022490"/>
    </source>
</evidence>
<dbReference type="Gene3D" id="3.40.50.300">
    <property type="entry name" value="P-loop containing nucleotide triphosphate hydrolases"/>
    <property type="match status" value="2"/>
</dbReference>
<dbReference type="EMBL" id="ACKZ01000008">
    <property type="protein sequence ID" value="EEW38055.1"/>
    <property type="molecule type" value="Genomic_DNA"/>
</dbReference>
<dbReference type="GO" id="GO:0005524">
    <property type="term" value="F:ATP binding"/>
    <property type="evidence" value="ECO:0007669"/>
    <property type="project" value="UniProtKB-UniRule"/>
</dbReference>
<feature type="coiled-coil region" evidence="7">
    <location>
        <begin position="967"/>
        <end position="1029"/>
    </location>
</feature>
<dbReference type="NCBIfam" id="TIGR02168">
    <property type="entry name" value="SMC_prok_B"/>
    <property type="match status" value="1"/>
</dbReference>
<comment type="subunit">
    <text evidence="7">Homodimer.</text>
</comment>
<dbReference type="InterPro" id="IPR036277">
    <property type="entry name" value="SMC_hinge_sf"/>
</dbReference>
<dbReference type="AlphaFoldDB" id="C8NEF4"/>
<dbReference type="Gene3D" id="3.30.70.1620">
    <property type="match status" value="1"/>
</dbReference>
<dbReference type="HOGENOM" id="CLU_001042_2_2_9"/>
<protein>
    <recommendedName>
        <fullName evidence="7">Chromosome partition protein Smc</fullName>
    </recommendedName>
</protein>
<dbReference type="GO" id="GO:0005694">
    <property type="term" value="C:chromosome"/>
    <property type="evidence" value="ECO:0007669"/>
    <property type="project" value="InterPro"/>
</dbReference>
<dbReference type="Proteomes" id="UP000005926">
    <property type="component" value="Unassembled WGS sequence"/>
</dbReference>
<dbReference type="CDD" id="cd03278">
    <property type="entry name" value="ABC_SMC_barmotin"/>
    <property type="match status" value="2"/>
</dbReference>
<dbReference type="Pfam" id="PF02463">
    <property type="entry name" value="SMC_N"/>
    <property type="match status" value="1"/>
</dbReference>
<dbReference type="HAMAP" id="MF_01894">
    <property type="entry name" value="Smc_prok"/>
    <property type="match status" value="1"/>
</dbReference>
<comment type="subcellular location">
    <subcellularLocation>
        <location evidence="1 7">Cytoplasm</location>
    </subcellularLocation>
</comment>
<dbReference type="GO" id="GO:0003677">
    <property type="term" value="F:DNA binding"/>
    <property type="evidence" value="ECO:0007669"/>
    <property type="project" value="UniProtKB-UniRule"/>
</dbReference>
<dbReference type="GO" id="GO:0016887">
    <property type="term" value="F:ATP hydrolysis activity"/>
    <property type="evidence" value="ECO:0007669"/>
    <property type="project" value="InterPro"/>
</dbReference>
<organism evidence="9 10">
    <name type="scientific">Granulicatella adiacens ATCC 49175</name>
    <dbReference type="NCBI Taxonomy" id="638301"/>
    <lineage>
        <taxon>Bacteria</taxon>
        <taxon>Bacillati</taxon>
        <taxon>Bacillota</taxon>
        <taxon>Bacilli</taxon>
        <taxon>Lactobacillales</taxon>
        <taxon>Carnobacteriaceae</taxon>
        <taxon>Granulicatella</taxon>
    </lineage>
</organism>
<keyword evidence="2 7" id="KW-0963">Cytoplasm</keyword>
<dbReference type="InterPro" id="IPR024704">
    <property type="entry name" value="SMC"/>
</dbReference>
<evidence type="ECO:0000256" key="5">
    <source>
        <dbReference type="ARBA" id="ARBA00023054"/>
    </source>
</evidence>
<evidence type="ECO:0000259" key="8">
    <source>
        <dbReference type="SMART" id="SM00968"/>
    </source>
</evidence>
<feature type="coiled-coil region" evidence="7">
    <location>
        <begin position="680"/>
        <end position="910"/>
    </location>
</feature>
<evidence type="ECO:0000313" key="9">
    <source>
        <dbReference type="EMBL" id="EEW38055.1"/>
    </source>
</evidence>
<comment type="domain">
    <text evidence="7">Contains large globular domains required for ATP hydrolysis at each terminus and a third globular domain forming a flexible hinge near the middle of the molecule. These domains are separated by coiled-coil structures.</text>
</comment>
<dbReference type="STRING" id="638301.HMPREF0444_0299"/>
<dbReference type="FunFam" id="3.40.50.300:FF:000901">
    <property type="entry name" value="Chromosome partition protein Smc"/>
    <property type="match status" value="1"/>
</dbReference>
<dbReference type="PIRSF" id="PIRSF005719">
    <property type="entry name" value="SMC"/>
    <property type="match status" value="1"/>
</dbReference>
<evidence type="ECO:0000256" key="1">
    <source>
        <dbReference type="ARBA" id="ARBA00004496"/>
    </source>
</evidence>
<dbReference type="InterPro" id="IPR003395">
    <property type="entry name" value="RecF/RecN/SMC_N"/>
</dbReference>
<dbReference type="GO" id="GO:0007062">
    <property type="term" value="P:sister chromatid cohesion"/>
    <property type="evidence" value="ECO:0007669"/>
    <property type="project" value="InterPro"/>
</dbReference>
<dbReference type="Pfam" id="PF06470">
    <property type="entry name" value="SMC_hinge"/>
    <property type="match status" value="1"/>
</dbReference>
<feature type="domain" description="SMC hinge" evidence="8">
    <location>
        <begin position="518"/>
        <end position="637"/>
    </location>
</feature>
<dbReference type="PANTHER" id="PTHR43977">
    <property type="entry name" value="STRUCTURAL MAINTENANCE OF CHROMOSOMES PROTEIN 3"/>
    <property type="match status" value="1"/>
</dbReference>